<feature type="transmembrane region" description="Helical" evidence="11">
    <location>
        <begin position="12"/>
        <end position="36"/>
    </location>
</feature>
<comment type="catalytic activity">
    <reaction evidence="1">
        <text>ATP + protein L-histidine = ADP + protein N-phospho-L-histidine.</text>
        <dbReference type="EC" id="2.7.13.3"/>
    </reaction>
</comment>
<dbReference type="GO" id="GO:0016020">
    <property type="term" value="C:membrane"/>
    <property type="evidence" value="ECO:0007669"/>
    <property type="project" value="UniProtKB-SubCell"/>
</dbReference>
<dbReference type="Pfam" id="PF00672">
    <property type="entry name" value="HAMP"/>
    <property type="match status" value="1"/>
</dbReference>
<keyword evidence="9" id="KW-0902">Two-component regulatory system</keyword>
<evidence type="ECO:0000313" key="17">
    <source>
        <dbReference type="Proteomes" id="UP000772181"/>
    </source>
</evidence>
<protein>
    <recommendedName>
        <fullName evidence="3">histidine kinase</fullName>
        <ecNumber evidence="3">2.7.13.3</ecNumber>
    </recommendedName>
</protein>
<dbReference type="SUPFAM" id="SSF47384">
    <property type="entry name" value="Homodimeric domain of signal transducing histidine kinase"/>
    <property type="match status" value="1"/>
</dbReference>
<dbReference type="InterPro" id="IPR003660">
    <property type="entry name" value="HAMP_dom"/>
</dbReference>
<dbReference type="InterPro" id="IPR036097">
    <property type="entry name" value="HisK_dim/P_sf"/>
</dbReference>
<dbReference type="InterPro" id="IPR000014">
    <property type="entry name" value="PAS"/>
</dbReference>
<dbReference type="GO" id="GO:0000155">
    <property type="term" value="F:phosphorelay sensor kinase activity"/>
    <property type="evidence" value="ECO:0007669"/>
    <property type="project" value="InterPro"/>
</dbReference>
<dbReference type="Gene3D" id="3.30.450.20">
    <property type="entry name" value="PAS domain"/>
    <property type="match status" value="1"/>
</dbReference>
<dbReference type="InterPro" id="IPR003594">
    <property type="entry name" value="HATPase_dom"/>
</dbReference>
<evidence type="ECO:0000256" key="5">
    <source>
        <dbReference type="ARBA" id="ARBA00022679"/>
    </source>
</evidence>
<evidence type="ECO:0000256" key="2">
    <source>
        <dbReference type="ARBA" id="ARBA00004370"/>
    </source>
</evidence>
<dbReference type="EC" id="2.7.13.3" evidence="3"/>
<dbReference type="CDD" id="cd00130">
    <property type="entry name" value="PAS"/>
    <property type="match status" value="1"/>
</dbReference>
<dbReference type="AlphaFoldDB" id="A0A933GK13"/>
<keyword evidence="11" id="KW-0812">Transmembrane</keyword>
<keyword evidence="10" id="KW-0175">Coiled coil</keyword>
<name>A0A933GK13_UNCTE</name>
<evidence type="ECO:0000256" key="11">
    <source>
        <dbReference type="SAM" id="Phobius"/>
    </source>
</evidence>
<dbReference type="Pfam" id="PF00512">
    <property type="entry name" value="HisKA"/>
    <property type="match status" value="1"/>
</dbReference>
<dbReference type="PROSITE" id="PS50113">
    <property type="entry name" value="PAC"/>
    <property type="match status" value="1"/>
</dbReference>
<dbReference type="PANTHER" id="PTHR43065:SF46">
    <property type="entry name" value="C4-DICARBOXYLATE TRANSPORT SENSOR PROTEIN DCTB"/>
    <property type="match status" value="1"/>
</dbReference>
<dbReference type="Gene3D" id="1.10.287.130">
    <property type="match status" value="1"/>
</dbReference>
<sequence>MKSFSGFHSLSFKVVCGVISTLVLISGIFFFLFYHLHRQQLVSSLNESTSRLARMIETNLEHAMLNRDLALLTDMLTALAQEQGVEDIKILNKEGIVTISPDLRELGMVLNQGEVGCQLCHSLPPERRTNSAIIVNVEGRRVFRNMTPIFNKPQCFSCHERTNKINGVLLMDFSMESIESHLTLNIKEMILWTGLMVSATVLVIFILMNRLILNKLKLFVRKTQLVGKGKLDERISVSGKDEISELGGHFNRMTENLEESMERIKEHKEYLENILNSVDDGLVVVDREYRIVLANTAFLAKFNLNREQSMGSCCQDGALGELSLCTQLNVRCPMRETFRTGGTHKTTLSFNGKQGKESCVEIYSSPIFDERGQPVQGVEVWRDITERKELEANLSHSERLASLGVLASGLAHEINNPLASISACIEGIQRRLDRIPEFNWTEQKDVEEYFKLVLKEIQRTKETTQKLLILSRKSPLSADPIDINQSLRETLSLLRHEAEANNINIIERYGSSLPSLKGDEPQIRQVFLNIARNGLQAIGQDGILRVRTGFSQDQIFVTFEDTGCGLAEGDLARVFEPFFSRKRDGKGLGLGLFIAHSIVKKHHGEIKVESRIGQGSTFTVVFSLEGAESPSYNRLMSNSIEK</sequence>
<evidence type="ECO:0000256" key="6">
    <source>
        <dbReference type="ARBA" id="ARBA00022741"/>
    </source>
</evidence>
<proteinExistence type="predicted"/>
<feature type="domain" description="PAS" evidence="13">
    <location>
        <begin position="267"/>
        <end position="311"/>
    </location>
</feature>
<dbReference type="CDD" id="cd06225">
    <property type="entry name" value="HAMP"/>
    <property type="match status" value="1"/>
</dbReference>
<evidence type="ECO:0000313" key="16">
    <source>
        <dbReference type="EMBL" id="MBI4595267.1"/>
    </source>
</evidence>
<dbReference type="Gene3D" id="6.10.340.10">
    <property type="match status" value="1"/>
</dbReference>
<dbReference type="Gene3D" id="3.30.450.290">
    <property type="match status" value="1"/>
</dbReference>
<evidence type="ECO:0000256" key="10">
    <source>
        <dbReference type="SAM" id="Coils"/>
    </source>
</evidence>
<dbReference type="SUPFAM" id="SSF55785">
    <property type="entry name" value="PYP-like sensor domain (PAS domain)"/>
    <property type="match status" value="1"/>
</dbReference>
<evidence type="ECO:0000259" key="15">
    <source>
        <dbReference type="PROSITE" id="PS50885"/>
    </source>
</evidence>
<keyword evidence="6" id="KW-0547">Nucleotide-binding</keyword>
<dbReference type="SUPFAM" id="SSF158472">
    <property type="entry name" value="HAMP domain-like"/>
    <property type="match status" value="1"/>
</dbReference>
<keyword evidence="4" id="KW-0597">Phosphoprotein</keyword>
<dbReference type="CDD" id="cd00082">
    <property type="entry name" value="HisKA"/>
    <property type="match status" value="1"/>
</dbReference>
<dbReference type="SMART" id="SM00091">
    <property type="entry name" value="PAS"/>
    <property type="match status" value="1"/>
</dbReference>
<evidence type="ECO:0000256" key="7">
    <source>
        <dbReference type="ARBA" id="ARBA00022777"/>
    </source>
</evidence>
<dbReference type="PRINTS" id="PR00344">
    <property type="entry name" value="BCTRLSENSOR"/>
</dbReference>
<evidence type="ECO:0000259" key="14">
    <source>
        <dbReference type="PROSITE" id="PS50113"/>
    </source>
</evidence>
<gene>
    <name evidence="16" type="ORF">HY730_02695</name>
</gene>
<feature type="domain" description="Histidine kinase" evidence="12">
    <location>
        <begin position="409"/>
        <end position="626"/>
    </location>
</feature>
<dbReference type="NCBIfam" id="TIGR00229">
    <property type="entry name" value="sensory_box"/>
    <property type="match status" value="1"/>
</dbReference>
<feature type="domain" description="HAMP" evidence="15">
    <location>
        <begin position="210"/>
        <end position="262"/>
    </location>
</feature>
<dbReference type="PANTHER" id="PTHR43065">
    <property type="entry name" value="SENSOR HISTIDINE KINASE"/>
    <property type="match status" value="1"/>
</dbReference>
<keyword evidence="7" id="KW-0418">Kinase</keyword>
<keyword evidence="5" id="KW-0808">Transferase</keyword>
<evidence type="ECO:0000256" key="9">
    <source>
        <dbReference type="ARBA" id="ARBA00023012"/>
    </source>
</evidence>
<dbReference type="InterPro" id="IPR013656">
    <property type="entry name" value="PAS_4"/>
</dbReference>
<dbReference type="InterPro" id="IPR003661">
    <property type="entry name" value="HisK_dim/P_dom"/>
</dbReference>
<dbReference type="SMART" id="SM00304">
    <property type="entry name" value="HAMP"/>
    <property type="match status" value="1"/>
</dbReference>
<evidence type="ECO:0000259" key="13">
    <source>
        <dbReference type="PROSITE" id="PS50112"/>
    </source>
</evidence>
<dbReference type="InterPro" id="IPR005467">
    <property type="entry name" value="His_kinase_dom"/>
</dbReference>
<evidence type="ECO:0000256" key="1">
    <source>
        <dbReference type="ARBA" id="ARBA00000085"/>
    </source>
</evidence>
<dbReference type="EMBL" id="JACQWF010000124">
    <property type="protein sequence ID" value="MBI4595267.1"/>
    <property type="molecule type" value="Genomic_DNA"/>
</dbReference>
<dbReference type="SMART" id="SM00387">
    <property type="entry name" value="HATPase_c"/>
    <property type="match status" value="1"/>
</dbReference>
<reference evidence="16" key="1">
    <citation type="submission" date="2020-07" db="EMBL/GenBank/DDBJ databases">
        <title>Huge and variable diversity of episymbiotic CPR bacteria and DPANN archaea in groundwater ecosystems.</title>
        <authorList>
            <person name="He C.Y."/>
            <person name="Keren R."/>
            <person name="Whittaker M."/>
            <person name="Farag I.F."/>
            <person name="Doudna J."/>
            <person name="Cate J.H.D."/>
            <person name="Banfield J.F."/>
        </authorList>
    </citation>
    <scope>NUCLEOTIDE SEQUENCE</scope>
    <source>
        <strain evidence="16">NC_groundwater_1482_Ag_S-0.65um_47_24</strain>
    </source>
</reference>
<dbReference type="PROSITE" id="PS50109">
    <property type="entry name" value="HIS_KIN"/>
    <property type="match status" value="1"/>
</dbReference>
<dbReference type="PROSITE" id="PS50885">
    <property type="entry name" value="HAMP"/>
    <property type="match status" value="1"/>
</dbReference>
<evidence type="ECO:0000259" key="12">
    <source>
        <dbReference type="PROSITE" id="PS50109"/>
    </source>
</evidence>
<dbReference type="SUPFAM" id="SSF55874">
    <property type="entry name" value="ATPase domain of HSP90 chaperone/DNA topoisomerase II/histidine kinase"/>
    <property type="match status" value="1"/>
</dbReference>
<organism evidence="16 17">
    <name type="scientific">Tectimicrobiota bacterium</name>
    <dbReference type="NCBI Taxonomy" id="2528274"/>
    <lineage>
        <taxon>Bacteria</taxon>
        <taxon>Pseudomonadati</taxon>
        <taxon>Nitrospinota/Tectimicrobiota group</taxon>
        <taxon>Candidatus Tectimicrobiota</taxon>
    </lineage>
</organism>
<comment type="caution">
    <text evidence="16">The sequence shown here is derived from an EMBL/GenBank/DDBJ whole genome shotgun (WGS) entry which is preliminary data.</text>
</comment>
<dbReference type="Proteomes" id="UP000772181">
    <property type="component" value="Unassembled WGS sequence"/>
</dbReference>
<keyword evidence="8" id="KW-0067">ATP-binding</keyword>
<dbReference type="InterPro" id="IPR035965">
    <property type="entry name" value="PAS-like_dom_sf"/>
</dbReference>
<evidence type="ECO:0000256" key="8">
    <source>
        <dbReference type="ARBA" id="ARBA00022840"/>
    </source>
</evidence>
<feature type="coiled-coil region" evidence="10">
    <location>
        <begin position="250"/>
        <end position="277"/>
    </location>
</feature>
<evidence type="ECO:0000256" key="3">
    <source>
        <dbReference type="ARBA" id="ARBA00012438"/>
    </source>
</evidence>
<dbReference type="PROSITE" id="PS50112">
    <property type="entry name" value="PAS"/>
    <property type="match status" value="1"/>
</dbReference>
<dbReference type="Gene3D" id="3.30.565.10">
    <property type="entry name" value="Histidine kinase-like ATPase, C-terminal domain"/>
    <property type="match status" value="1"/>
</dbReference>
<keyword evidence="11" id="KW-0472">Membrane</keyword>
<feature type="domain" description="PAC" evidence="14">
    <location>
        <begin position="344"/>
        <end position="396"/>
    </location>
</feature>
<dbReference type="InterPro" id="IPR000700">
    <property type="entry name" value="PAS-assoc_C"/>
</dbReference>
<evidence type="ECO:0000256" key="4">
    <source>
        <dbReference type="ARBA" id="ARBA00022553"/>
    </source>
</evidence>
<dbReference type="GO" id="GO:0005524">
    <property type="term" value="F:ATP binding"/>
    <property type="evidence" value="ECO:0007669"/>
    <property type="project" value="UniProtKB-KW"/>
</dbReference>
<dbReference type="Pfam" id="PF02518">
    <property type="entry name" value="HATPase_c"/>
    <property type="match status" value="1"/>
</dbReference>
<comment type="subcellular location">
    <subcellularLocation>
        <location evidence="2">Membrane</location>
    </subcellularLocation>
</comment>
<feature type="transmembrane region" description="Helical" evidence="11">
    <location>
        <begin position="189"/>
        <end position="212"/>
    </location>
</feature>
<dbReference type="InterPro" id="IPR036890">
    <property type="entry name" value="HATPase_C_sf"/>
</dbReference>
<dbReference type="SMART" id="SM00388">
    <property type="entry name" value="HisKA"/>
    <property type="match status" value="1"/>
</dbReference>
<keyword evidence="11" id="KW-1133">Transmembrane helix</keyword>
<accession>A0A933GK13</accession>
<dbReference type="Pfam" id="PF08448">
    <property type="entry name" value="PAS_4"/>
    <property type="match status" value="1"/>
</dbReference>
<dbReference type="InterPro" id="IPR004358">
    <property type="entry name" value="Sig_transdc_His_kin-like_C"/>
</dbReference>